<proteinExistence type="predicted"/>
<protein>
    <submittedName>
        <fullName evidence="3">Aspartyl protease</fullName>
    </submittedName>
</protein>
<sequence length="416" mass="46432">MIRSILFVLFLCGLGIHLHGQNVPQNQNLGFSLADGKKKVRIPIEVFNNLIVVPVVLNDALPLKFILDTGVRTTILTQKTFTDILNLPYSRKYTISGPGGVKLVDAYVTNNVSIELPGVHGRGHAMLVLEEDYLELRNYLGTDVHGILGYELFSRFIIEIDYEKKILTLMLPEKFHKGRRFQAIPIMIEDTKPYMIAPVTLENGSTLNAKMLMDSGASHGLMLEPSSDTLIKVPEHTVSSLIGRGLGGEIFGKVGRIKSLSLGTYTLDRVICNFPDPNSYNDSIKVGNVFRNGAIGGEVLSRFTVIFNFPRERVYLKKNAAFKKNFYYNLSGLTLKAKGSQLNIFEVTEVRDQSASQRSGILPGDIVVSVNGIATRDLNLNMINGFFNSKPGKKIRVEILRKGQRMKKEMQLRDQI</sequence>
<dbReference type="AlphaFoldDB" id="A0A1M5XKK6"/>
<dbReference type="EMBL" id="FQWQ01000006">
    <property type="protein sequence ID" value="SHI00360.1"/>
    <property type="molecule type" value="Genomic_DNA"/>
</dbReference>
<dbReference type="SUPFAM" id="SSF50630">
    <property type="entry name" value="Acid proteases"/>
    <property type="match status" value="1"/>
</dbReference>
<dbReference type="RefSeq" id="WP_073143202.1">
    <property type="nucleotide sequence ID" value="NZ_FQWQ01000006.1"/>
</dbReference>
<dbReference type="Pfam" id="PF13650">
    <property type="entry name" value="Asp_protease_2"/>
    <property type="match status" value="2"/>
</dbReference>
<dbReference type="InterPro" id="IPR001995">
    <property type="entry name" value="Peptidase_A2_cat"/>
</dbReference>
<evidence type="ECO:0000256" key="1">
    <source>
        <dbReference type="ARBA" id="ARBA00022801"/>
    </source>
</evidence>
<accession>A0A1M5XKK6</accession>
<keyword evidence="3" id="KW-0645">Protease</keyword>
<dbReference type="Pfam" id="PF13180">
    <property type="entry name" value="PDZ_2"/>
    <property type="match status" value="1"/>
</dbReference>
<dbReference type="OrthoDB" id="3521766at2"/>
<reference evidence="3 4" key="1">
    <citation type="submission" date="2016-11" db="EMBL/GenBank/DDBJ databases">
        <authorList>
            <person name="Jaros S."/>
            <person name="Januszkiewicz K."/>
            <person name="Wedrychowicz H."/>
        </authorList>
    </citation>
    <scope>NUCLEOTIDE SEQUENCE [LARGE SCALE GENOMIC DNA]</scope>
    <source>
        <strain evidence="3 4">DSM 24574</strain>
    </source>
</reference>
<dbReference type="SMART" id="SM00228">
    <property type="entry name" value="PDZ"/>
    <property type="match status" value="1"/>
</dbReference>
<dbReference type="InterPro" id="IPR021109">
    <property type="entry name" value="Peptidase_aspartic_dom_sf"/>
</dbReference>
<keyword evidence="1" id="KW-0378">Hydrolase</keyword>
<evidence type="ECO:0000313" key="3">
    <source>
        <dbReference type="EMBL" id="SHI00360.1"/>
    </source>
</evidence>
<evidence type="ECO:0000259" key="2">
    <source>
        <dbReference type="PROSITE" id="PS50175"/>
    </source>
</evidence>
<keyword evidence="4" id="KW-1185">Reference proteome</keyword>
<dbReference type="Gene3D" id="2.30.42.10">
    <property type="match status" value="1"/>
</dbReference>
<dbReference type="SUPFAM" id="SSF50156">
    <property type="entry name" value="PDZ domain-like"/>
    <property type="match status" value="1"/>
</dbReference>
<dbReference type="Proteomes" id="UP000184212">
    <property type="component" value="Unassembled WGS sequence"/>
</dbReference>
<dbReference type="GO" id="GO:0006508">
    <property type="term" value="P:proteolysis"/>
    <property type="evidence" value="ECO:0007669"/>
    <property type="project" value="UniProtKB-KW"/>
</dbReference>
<evidence type="ECO:0000313" key="4">
    <source>
        <dbReference type="Proteomes" id="UP000184212"/>
    </source>
</evidence>
<name>A0A1M5XKK6_9BACT</name>
<organism evidence="3 4">
    <name type="scientific">Chryseolinea serpens</name>
    <dbReference type="NCBI Taxonomy" id="947013"/>
    <lineage>
        <taxon>Bacteria</taxon>
        <taxon>Pseudomonadati</taxon>
        <taxon>Bacteroidota</taxon>
        <taxon>Cytophagia</taxon>
        <taxon>Cytophagales</taxon>
        <taxon>Fulvivirgaceae</taxon>
        <taxon>Chryseolinea</taxon>
    </lineage>
</organism>
<dbReference type="GO" id="GO:0004190">
    <property type="term" value="F:aspartic-type endopeptidase activity"/>
    <property type="evidence" value="ECO:0007669"/>
    <property type="project" value="InterPro"/>
</dbReference>
<gene>
    <name evidence="3" type="ORF">SAMN04488109_6678</name>
</gene>
<feature type="domain" description="Peptidase A2" evidence="2">
    <location>
        <begin position="63"/>
        <end position="144"/>
    </location>
</feature>
<dbReference type="PROSITE" id="PS50175">
    <property type="entry name" value="ASP_PROT_RETROV"/>
    <property type="match status" value="1"/>
</dbReference>
<dbReference type="InterPro" id="IPR001478">
    <property type="entry name" value="PDZ"/>
</dbReference>
<dbReference type="InterPro" id="IPR036034">
    <property type="entry name" value="PDZ_sf"/>
</dbReference>
<dbReference type="Gene3D" id="2.40.70.10">
    <property type="entry name" value="Acid Proteases"/>
    <property type="match status" value="2"/>
</dbReference>
<dbReference type="STRING" id="947013.SAMN04488109_6678"/>